<feature type="transmembrane region" description="Helical" evidence="2">
    <location>
        <begin position="496"/>
        <end position="519"/>
    </location>
</feature>
<reference evidence="4" key="1">
    <citation type="journal article" date="2021" name="Proc. Natl. Acad. Sci. U.S.A.">
        <title>A Catalog of Tens of Thousands of Viruses from Human Metagenomes Reveals Hidden Associations with Chronic Diseases.</title>
        <authorList>
            <person name="Tisza M.J."/>
            <person name="Buck C.B."/>
        </authorList>
    </citation>
    <scope>NUCLEOTIDE SEQUENCE</scope>
    <source>
        <strain evidence="4">Ctub511</strain>
    </source>
</reference>
<dbReference type="GO" id="GO:0098003">
    <property type="term" value="P:viral tail assembly"/>
    <property type="evidence" value="ECO:0007669"/>
    <property type="project" value="UniProtKB-KW"/>
</dbReference>
<dbReference type="Pfam" id="PF20155">
    <property type="entry name" value="TMP_3"/>
    <property type="match status" value="1"/>
</dbReference>
<feature type="transmembrane region" description="Helical" evidence="2">
    <location>
        <begin position="525"/>
        <end position="546"/>
    </location>
</feature>
<feature type="domain" description="Tape measure protein N-terminal" evidence="3">
    <location>
        <begin position="68"/>
        <end position="242"/>
    </location>
</feature>
<keyword evidence="1" id="KW-1188">Viral release from host cell</keyword>
<feature type="transmembrane region" description="Helical" evidence="2">
    <location>
        <begin position="578"/>
        <end position="598"/>
    </location>
</feature>
<sequence length="910" mass="92629">MAESFSVKALLSAQDKNMSSTFKKVLGTTDSLGSRLKSGIGFGALMSIGGGAMRFLGNEMRNLMTEVNETNSAWKSFSNNMAMSGMGQKQIRATKRDLQAFAVKTVYSSKDMASTFAQLYAVNKKTTTSLVKGFGAVAAASENPKQAMKTISTQATQMAAKPTVAWQDFKLMLEQSPAGLAQVAKAMGMTTAELVKNVQDGKVKTEDFFKAMEKMADNKALMKQAQQYKTLGQAAEGLRAVIASGLAPAFDALTRGGVSILSSMMEGVSKRFAILSNAFKGVGKAWGSAFSAIGKELDKLKAKDGLKNFESGAKSAASAMKSLASAAKANAKPIAYLIHHIPELIEVFIGLKIALKAAKYLDATAKGAEAAASVLPKVGTAAKVSGAQMQGSAKAFMATGAGVLMIAAGFYIMAKAAVMLAKSGKGAIGVFAGMAVAIGLLGVGLVVLTKAMGSMNPAKLKAMSVAMLAFGASIVLCAAGMWILSKAAKTISDGGGLAVAVLAGMAIAIGLLVIAFAKFGPALDAAIPAMLTFGAMVLMIGAGIWLAAKGIAAVVTAFSSLVDSVTGLINVLPTAAQYGLQAAGGIALVGVACIVAAAGAIVLGIAMIAFGVMALATGAMLIGAGAMAMAGGIMFLLFGIMVGLAAVGVAVLALALKAVNSSMKSIASNARTAASSLSVMTSSVSLVKSGLKAIGDYASSAMNKLKSAFSNAASSTAAAGSAVGNNFNSGLSSGLNSAVAKARSICNTIKSVLNSAGSGAYSAGVYIGAGLANGMASQIGRVRSIATTLSNAADIAIKKAQIIRSPSHKQFDNGAYIGQGLVNGIKSKIRDVRVASSKLSGAFSPQLGMVGVGGGNLGLSNEYEYSSAARYEVHVHSEIDGREVAYATVDDLTELQARNEKRDRRRKGRF</sequence>
<name>A0A8S5U0X7_9CAUD</name>
<feature type="transmembrane region" description="Helical" evidence="2">
    <location>
        <begin position="553"/>
        <end position="572"/>
    </location>
</feature>
<dbReference type="EMBL" id="BK015978">
    <property type="protein sequence ID" value="DAF88108.1"/>
    <property type="molecule type" value="Genomic_DNA"/>
</dbReference>
<evidence type="ECO:0000256" key="2">
    <source>
        <dbReference type="SAM" id="Phobius"/>
    </source>
</evidence>
<protein>
    <submittedName>
        <fullName evidence="4">Tail tape measure</fullName>
    </submittedName>
</protein>
<feature type="transmembrane region" description="Helical" evidence="2">
    <location>
        <begin position="426"/>
        <end position="448"/>
    </location>
</feature>
<accession>A0A8S5U0X7</accession>
<keyword evidence="2" id="KW-0472">Membrane</keyword>
<evidence type="ECO:0000259" key="3">
    <source>
        <dbReference type="Pfam" id="PF20155"/>
    </source>
</evidence>
<evidence type="ECO:0000313" key="4">
    <source>
        <dbReference type="EMBL" id="DAF88108.1"/>
    </source>
</evidence>
<feature type="transmembrane region" description="Helical" evidence="2">
    <location>
        <begin position="633"/>
        <end position="656"/>
    </location>
</feature>
<feature type="transmembrane region" description="Helical" evidence="2">
    <location>
        <begin position="395"/>
        <end position="414"/>
    </location>
</feature>
<organism evidence="4">
    <name type="scientific">Siphoviridae sp. ctub511</name>
    <dbReference type="NCBI Taxonomy" id="2825714"/>
    <lineage>
        <taxon>Viruses</taxon>
        <taxon>Duplodnaviria</taxon>
        <taxon>Heunggongvirae</taxon>
        <taxon>Uroviricota</taxon>
        <taxon>Caudoviricetes</taxon>
    </lineage>
</organism>
<feature type="transmembrane region" description="Helical" evidence="2">
    <location>
        <begin position="605"/>
        <end position="627"/>
    </location>
</feature>
<dbReference type="InterPro" id="IPR013491">
    <property type="entry name" value="Tape_meas_N"/>
</dbReference>
<proteinExistence type="predicted"/>
<keyword evidence="2" id="KW-1133">Transmembrane helix</keyword>
<evidence type="ECO:0000256" key="1">
    <source>
        <dbReference type="ARBA" id="ARBA00022465"/>
    </source>
</evidence>
<keyword evidence="2" id="KW-0812">Transmembrane</keyword>
<dbReference type="NCBIfam" id="TIGR02675">
    <property type="entry name" value="tape_meas_nterm"/>
    <property type="match status" value="1"/>
</dbReference>
<feature type="transmembrane region" description="Helical" evidence="2">
    <location>
        <begin position="460"/>
        <end position="484"/>
    </location>
</feature>
<keyword evidence="1" id="KW-1245">Viral tail assembly</keyword>